<comment type="subcellular location">
    <subcellularLocation>
        <location evidence="6">Cell membrane</location>
        <topology evidence="6">Multi-pass membrane protein</topology>
    </subcellularLocation>
    <subcellularLocation>
        <location evidence="1">Membrane</location>
        <topology evidence="1">Multi-pass membrane protein</topology>
    </subcellularLocation>
</comment>
<feature type="transmembrane region" description="Helical" evidence="7">
    <location>
        <begin position="132"/>
        <end position="162"/>
    </location>
</feature>
<feature type="transmembrane region" description="Helical" evidence="7">
    <location>
        <begin position="102"/>
        <end position="120"/>
    </location>
</feature>
<evidence type="ECO:0000256" key="4">
    <source>
        <dbReference type="ARBA" id="ARBA00022989"/>
    </source>
</evidence>
<dbReference type="GO" id="GO:0055085">
    <property type="term" value="P:transmembrane transport"/>
    <property type="evidence" value="ECO:0007669"/>
    <property type="project" value="InterPro"/>
</dbReference>
<evidence type="ECO:0000256" key="2">
    <source>
        <dbReference type="ARBA" id="ARBA00008034"/>
    </source>
</evidence>
<dbReference type="OrthoDB" id="9778117at2"/>
<evidence type="ECO:0000256" key="6">
    <source>
        <dbReference type="RuleBase" id="RU003943"/>
    </source>
</evidence>
<evidence type="ECO:0000313" key="8">
    <source>
        <dbReference type="EMBL" id="QDU72442.1"/>
    </source>
</evidence>
<keyword evidence="6" id="KW-0813">Transport</keyword>
<feature type="transmembrane region" description="Helical" evidence="7">
    <location>
        <begin position="187"/>
        <end position="215"/>
    </location>
</feature>
<name>A0A518BZP2_9BACT</name>
<dbReference type="AlphaFoldDB" id="A0A518BZP2"/>
<dbReference type="Proteomes" id="UP000320386">
    <property type="component" value="Chromosome"/>
</dbReference>
<feature type="transmembrane region" description="Helical" evidence="7">
    <location>
        <begin position="12"/>
        <end position="33"/>
    </location>
</feature>
<dbReference type="Pfam" id="PF00950">
    <property type="entry name" value="ABC-3"/>
    <property type="match status" value="1"/>
</dbReference>
<evidence type="ECO:0000256" key="5">
    <source>
        <dbReference type="ARBA" id="ARBA00023136"/>
    </source>
</evidence>
<dbReference type="KEGG" id="mcad:Pan265_23070"/>
<accession>A0A518BZP2</accession>
<keyword evidence="3 6" id="KW-0812">Transmembrane</keyword>
<reference evidence="8 9" key="1">
    <citation type="submission" date="2019-02" db="EMBL/GenBank/DDBJ databases">
        <title>Deep-cultivation of Planctomycetes and their phenomic and genomic characterization uncovers novel biology.</title>
        <authorList>
            <person name="Wiegand S."/>
            <person name="Jogler M."/>
            <person name="Boedeker C."/>
            <person name="Pinto D."/>
            <person name="Vollmers J."/>
            <person name="Rivas-Marin E."/>
            <person name="Kohn T."/>
            <person name="Peeters S.H."/>
            <person name="Heuer A."/>
            <person name="Rast P."/>
            <person name="Oberbeckmann S."/>
            <person name="Bunk B."/>
            <person name="Jeske O."/>
            <person name="Meyerdierks A."/>
            <person name="Storesund J.E."/>
            <person name="Kallscheuer N."/>
            <person name="Luecker S."/>
            <person name="Lage O.M."/>
            <person name="Pohl T."/>
            <person name="Merkel B.J."/>
            <person name="Hornburger P."/>
            <person name="Mueller R.-W."/>
            <person name="Bruemmer F."/>
            <person name="Labrenz M."/>
            <person name="Spormann A.M."/>
            <person name="Op den Camp H."/>
            <person name="Overmann J."/>
            <person name="Amann R."/>
            <person name="Jetten M.S.M."/>
            <person name="Mascher T."/>
            <person name="Medema M.H."/>
            <person name="Devos D.P."/>
            <person name="Kaster A.-K."/>
            <person name="Ovreas L."/>
            <person name="Rohde M."/>
            <person name="Galperin M.Y."/>
            <person name="Jogler C."/>
        </authorList>
    </citation>
    <scope>NUCLEOTIDE SEQUENCE [LARGE SCALE GENOMIC DNA]</scope>
    <source>
        <strain evidence="8 9">Pan265</strain>
    </source>
</reference>
<feature type="transmembrane region" description="Helical" evidence="7">
    <location>
        <begin position="39"/>
        <end position="60"/>
    </location>
</feature>
<dbReference type="InterPro" id="IPR001626">
    <property type="entry name" value="ABC_TroCD"/>
</dbReference>
<evidence type="ECO:0000256" key="1">
    <source>
        <dbReference type="ARBA" id="ARBA00004141"/>
    </source>
</evidence>
<dbReference type="Gene3D" id="1.10.3470.10">
    <property type="entry name" value="ABC transporter involved in vitamin B12 uptake, BtuC"/>
    <property type="match status" value="1"/>
</dbReference>
<dbReference type="PANTHER" id="PTHR30477:SF18">
    <property type="entry name" value="METAL TRANSPORT SYSTEM MEMBRANE PROTEIN CT_417-RELATED"/>
    <property type="match status" value="1"/>
</dbReference>
<dbReference type="RefSeq" id="WP_145446607.1">
    <property type="nucleotide sequence ID" value="NZ_CP036280.1"/>
</dbReference>
<dbReference type="SUPFAM" id="SSF81345">
    <property type="entry name" value="ABC transporter involved in vitamin B12 uptake, BtuC"/>
    <property type="match status" value="1"/>
</dbReference>
<feature type="transmembrane region" description="Helical" evidence="7">
    <location>
        <begin position="264"/>
        <end position="282"/>
    </location>
</feature>
<evidence type="ECO:0000256" key="3">
    <source>
        <dbReference type="ARBA" id="ARBA00022692"/>
    </source>
</evidence>
<protein>
    <submittedName>
        <fullName evidence="8">High-affinity zinc uptake system membrane protein ZnuB</fullName>
    </submittedName>
</protein>
<feature type="transmembrane region" description="Helical" evidence="7">
    <location>
        <begin position="67"/>
        <end position="90"/>
    </location>
</feature>
<dbReference type="GO" id="GO:0043190">
    <property type="term" value="C:ATP-binding cassette (ABC) transporter complex"/>
    <property type="evidence" value="ECO:0007669"/>
    <property type="project" value="InterPro"/>
</dbReference>
<keyword evidence="4 7" id="KW-1133">Transmembrane helix</keyword>
<feature type="transmembrane region" description="Helical" evidence="7">
    <location>
        <begin position="227"/>
        <end position="244"/>
    </location>
</feature>
<comment type="similarity">
    <text evidence="2 6">Belongs to the ABC-3 integral membrane protein family.</text>
</comment>
<dbReference type="PANTHER" id="PTHR30477">
    <property type="entry name" value="ABC-TRANSPORTER METAL-BINDING PROTEIN"/>
    <property type="match status" value="1"/>
</dbReference>
<evidence type="ECO:0000256" key="7">
    <source>
        <dbReference type="SAM" id="Phobius"/>
    </source>
</evidence>
<keyword evidence="5 7" id="KW-0472">Membrane</keyword>
<organism evidence="8 9">
    <name type="scientific">Mucisphaera calidilacus</name>
    <dbReference type="NCBI Taxonomy" id="2527982"/>
    <lineage>
        <taxon>Bacteria</taxon>
        <taxon>Pseudomonadati</taxon>
        <taxon>Planctomycetota</taxon>
        <taxon>Phycisphaerae</taxon>
        <taxon>Phycisphaerales</taxon>
        <taxon>Phycisphaeraceae</taxon>
        <taxon>Mucisphaera</taxon>
    </lineage>
</organism>
<sequence length="285" mass="29973">MGFFADIQHNSFLVTGLLAGVLASVATGVIGPFVITRRIVFLSGAIAHMALAGIGGVIFLRHLFPEALVWLSPLHGAVVVALGAAVLLGVVHERVAERMDTLIGAMWAVGMALGLMLIKFTPGYHTELMSYLFGNIVYVTWSDVGLIAVLDGVILLVTALYYKQILAVCVDAQQAELRGVPVLRTQIILLCLVALTVITLIQIVGLILVLALLTLPAATAAHRLHRLSAIIPAATVIGLVVTTVPRVAVYDLTVNGASISPEPAIVLSAAGLYLLSVVLRRVGVG</sequence>
<dbReference type="InterPro" id="IPR037294">
    <property type="entry name" value="ABC_BtuC-like"/>
</dbReference>
<dbReference type="GO" id="GO:0010043">
    <property type="term" value="P:response to zinc ion"/>
    <property type="evidence" value="ECO:0007669"/>
    <property type="project" value="TreeGrafter"/>
</dbReference>
<evidence type="ECO:0000313" key="9">
    <source>
        <dbReference type="Proteomes" id="UP000320386"/>
    </source>
</evidence>
<gene>
    <name evidence="8" type="primary">znuB</name>
    <name evidence="8" type="ORF">Pan265_23070</name>
</gene>
<dbReference type="EMBL" id="CP036280">
    <property type="protein sequence ID" value="QDU72442.1"/>
    <property type="molecule type" value="Genomic_DNA"/>
</dbReference>
<keyword evidence="9" id="KW-1185">Reference proteome</keyword>
<proteinExistence type="inferred from homology"/>